<evidence type="ECO:0000313" key="2">
    <source>
        <dbReference type="EMBL" id="PMD26730.1"/>
    </source>
</evidence>
<protein>
    <submittedName>
        <fullName evidence="2">Uncharacterized protein</fullName>
    </submittedName>
</protein>
<proteinExistence type="predicted"/>
<dbReference type="AlphaFoldDB" id="A0A2J6QKD3"/>
<evidence type="ECO:0000313" key="3">
    <source>
        <dbReference type="Proteomes" id="UP000235672"/>
    </source>
</evidence>
<sequence length="141" mass="16275">MGKKTPVIVISEKKKDIDSITNNTNKPEPDLNNNIDNTFTEYKRTALNSHYKKKHFYRELRDIPITIVFLEKDIITISNKIIRKEEKAQGKALKIVETMEENNLFISGDDTDINNENRAPSNIQAKGNFTTYKDDKETTPD</sequence>
<feature type="compositionally biased region" description="Polar residues" evidence="1">
    <location>
        <begin position="114"/>
        <end position="131"/>
    </location>
</feature>
<keyword evidence="3" id="KW-1185">Reference proteome</keyword>
<evidence type="ECO:0000256" key="1">
    <source>
        <dbReference type="SAM" id="MobiDB-lite"/>
    </source>
</evidence>
<feature type="region of interest" description="Disordered" evidence="1">
    <location>
        <begin position="107"/>
        <end position="141"/>
    </location>
</feature>
<reference evidence="2 3" key="1">
    <citation type="submission" date="2016-05" db="EMBL/GenBank/DDBJ databases">
        <title>A degradative enzymes factory behind the ericoid mycorrhizal symbiosis.</title>
        <authorList>
            <consortium name="DOE Joint Genome Institute"/>
            <person name="Martino E."/>
            <person name="Morin E."/>
            <person name="Grelet G."/>
            <person name="Kuo A."/>
            <person name="Kohler A."/>
            <person name="Daghino S."/>
            <person name="Barry K."/>
            <person name="Choi C."/>
            <person name="Cichocki N."/>
            <person name="Clum A."/>
            <person name="Copeland A."/>
            <person name="Hainaut M."/>
            <person name="Haridas S."/>
            <person name="Labutti K."/>
            <person name="Lindquist E."/>
            <person name="Lipzen A."/>
            <person name="Khouja H.-R."/>
            <person name="Murat C."/>
            <person name="Ohm R."/>
            <person name="Olson A."/>
            <person name="Spatafora J."/>
            <person name="Veneault-Fourrey C."/>
            <person name="Henrissat B."/>
            <person name="Grigoriev I."/>
            <person name="Martin F."/>
            <person name="Perotto S."/>
        </authorList>
    </citation>
    <scope>NUCLEOTIDE SEQUENCE [LARGE SCALE GENOMIC DNA]</scope>
    <source>
        <strain evidence="2 3">UAMH 7357</strain>
    </source>
</reference>
<dbReference type="EMBL" id="KZ613467">
    <property type="protein sequence ID" value="PMD26730.1"/>
    <property type="molecule type" value="Genomic_DNA"/>
</dbReference>
<dbReference type="Proteomes" id="UP000235672">
    <property type="component" value="Unassembled WGS sequence"/>
</dbReference>
<gene>
    <name evidence="2" type="ORF">NA56DRAFT_654519</name>
</gene>
<organism evidence="2 3">
    <name type="scientific">Hyaloscypha hepaticicola</name>
    <dbReference type="NCBI Taxonomy" id="2082293"/>
    <lineage>
        <taxon>Eukaryota</taxon>
        <taxon>Fungi</taxon>
        <taxon>Dikarya</taxon>
        <taxon>Ascomycota</taxon>
        <taxon>Pezizomycotina</taxon>
        <taxon>Leotiomycetes</taxon>
        <taxon>Helotiales</taxon>
        <taxon>Hyaloscyphaceae</taxon>
        <taxon>Hyaloscypha</taxon>
    </lineage>
</organism>
<feature type="compositionally biased region" description="Basic and acidic residues" evidence="1">
    <location>
        <begin position="132"/>
        <end position="141"/>
    </location>
</feature>
<accession>A0A2J6QKD3</accession>
<name>A0A2J6QKD3_9HELO</name>